<reference evidence="1" key="1">
    <citation type="submission" date="2019-08" db="EMBL/GenBank/DDBJ databases">
        <authorList>
            <person name="Kucharzyk K."/>
            <person name="Murdoch R.W."/>
            <person name="Higgins S."/>
            <person name="Loffler F."/>
        </authorList>
    </citation>
    <scope>NUCLEOTIDE SEQUENCE</scope>
</reference>
<dbReference type="EMBL" id="VSSQ01060178">
    <property type="protein sequence ID" value="MPN13658.1"/>
    <property type="molecule type" value="Genomic_DNA"/>
</dbReference>
<evidence type="ECO:0000313" key="1">
    <source>
        <dbReference type="EMBL" id="MPN13658.1"/>
    </source>
</evidence>
<sequence>MDNQSLCILLAEYDFIDLLGKLLDDLIDREHHVIEGNLVCFNRLVVGSNILLQACVHTGLEFAQEGQRFLDSLEVLIRGFNAIKTFHLLGDHFFQRSEICLQGSRNDRGLVTCIY</sequence>
<gene>
    <name evidence="1" type="ORF">SDC9_160981</name>
</gene>
<organism evidence="1">
    <name type="scientific">bioreactor metagenome</name>
    <dbReference type="NCBI Taxonomy" id="1076179"/>
    <lineage>
        <taxon>unclassified sequences</taxon>
        <taxon>metagenomes</taxon>
        <taxon>ecological metagenomes</taxon>
    </lineage>
</organism>
<accession>A0A645FGY3</accession>
<name>A0A645FGY3_9ZZZZ</name>
<dbReference type="AlphaFoldDB" id="A0A645FGY3"/>
<proteinExistence type="predicted"/>
<comment type="caution">
    <text evidence="1">The sequence shown here is derived from an EMBL/GenBank/DDBJ whole genome shotgun (WGS) entry which is preliminary data.</text>
</comment>
<protein>
    <submittedName>
        <fullName evidence="1">Uncharacterized protein</fullName>
    </submittedName>
</protein>